<dbReference type="RefSeq" id="WP_344235947.1">
    <property type="nucleotide sequence ID" value="NZ_BAAAHH010000001.1"/>
</dbReference>
<name>A0ABN1Q3G7_9ACTN</name>
<gene>
    <name evidence="2" type="ORF">GCM10009550_03680</name>
</gene>
<sequence>MSSIRRIVLTTAAAATLAAGLASPASAFPSGNYVATLTSADLVVKVFGITVATCTDSTLSGAFSGGGYSVTSATISGCGVAVTPSNTPWTGTTPAAPTKATLSNFQVSTSTPACTYGGPGAALEGLVVDSDTISFNDSVSKTGGGLSCPGSVQVIASYDYAPA</sequence>
<keyword evidence="1" id="KW-0732">Signal</keyword>
<evidence type="ECO:0000256" key="1">
    <source>
        <dbReference type="SAM" id="SignalP"/>
    </source>
</evidence>
<reference evidence="2 3" key="1">
    <citation type="journal article" date="2019" name="Int. J. Syst. Evol. Microbiol.">
        <title>The Global Catalogue of Microorganisms (GCM) 10K type strain sequencing project: providing services to taxonomists for standard genome sequencing and annotation.</title>
        <authorList>
            <consortium name="The Broad Institute Genomics Platform"/>
            <consortium name="The Broad Institute Genome Sequencing Center for Infectious Disease"/>
            <person name="Wu L."/>
            <person name="Ma J."/>
        </authorList>
    </citation>
    <scope>NUCLEOTIDE SEQUENCE [LARGE SCALE GENOMIC DNA]</scope>
    <source>
        <strain evidence="2 3">JCM 10696</strain>
    </source>
</reference>
<feature type="signal peptide" evidence="1">
    <location>
        <begin position="1"/>
        <end position="27"/>
    </location>
</feature>
<evidence type="ECO:0000313" key="3">
    <source>
        <dbReference type="Proteomes" id="UP001500665"/>
    </source>
</evidence>
<accession>A0ABN1Q3G7</accession>
<dbReference type="PROSITE" id="PS51318">
    <property type="entry name" value="TAT"/>
    <property type="match status" value="1"/>
</dbReference>
<protein>
    <recommendedName>
        <fullName evidence="4">Neocarzinostatin family protein</fullName>
    </recommendedName>
</protein>
<organism evidence="2 3">
    <name type="scientific">Actinocorallia libanotica</name>
    <dbReference type="NCBI Taxonomy" id="46162"/>
    <lineage>
        <taxon>Bacteria</taxon>
        <taxon>Bacillati</taxon>
        <taxon>Actinomycetota</taxon>
        <taxon>Actinomycetes</taxon>
        <taxon>Streptosporangiales</taxon>
        <taxon>Thermomonosporaceae</taxon>
        <taxon>Actinocorallia</taxon>
    </lineage>
</organism>
<feature type="chain" id="PRO_5045587603" description="Neocarzinostatin family protein" evidence="1">
    <location>
        <begin position="28"/>
        <end position="163"/>
    </location>
</feature>
<evidence type="ECO:0000313" key="2">
    <source>
        <dbReference type="EMBL" id="GAA0937168.1"/>
    </source>
</evidence>
<dbReference type="Proteomes" id="UP001500665">
    <property type="component" value="Unassembled WGS sequence"/>
</dbReference>
<proteinExistence type="predicted"/>
<evidence type="ECO:0008006" key="4">
    <source>
        <dbReference type="Google" id="ProtNLM"/>
    </source>
</evidence>
<dbReference type="InterPro" id="IPR006311">
    <property type="entry name" value="TAT_signal"/>
</dbReference>
<keyword evidence="3" id="KW-1185">Reference proteome</keyword>
<dbReference type="EMBL" id="BAAAHH010000001">
    <property type="protein sequence ID" value="GAA0937168.1"/>
    <property type="molecule type" value="Genomic_DNA"/>
</dbReference>
<comment type="caution">
    <text evidence="2">The sequence shown here is derived from an EMBL/GenBank/DDBJ whole genome shotgun (WGS) entry which is preliminary data.</text>
</comment>